<dbReference type="SUPFAM" id="SSF55718">
    <property type="entry name" value="SCP-like"/>
    <property type="match status" value="1"/>
</dbReference>
<dbReference type="GO" id="GO:0006744">
    <property type="term" value="P:ubiquinone biosynthetic process"/>
    <property type="evidence" value="ECO:0007669"/>
    <property type="project" value="UniProtKB-UniRule"/>
</dbReference>
<evidence type="ECO:0000256" key="2">
    <source>
        <dbReference type="SAM" id="Coils"/>
    </source>
</evidence>
<organism evidence="4 5">
    <name type="scientific">Pseudomonas pohangensis</name>
    <dbReference type="NCBI Taxonomy" id="364197"/>
    <lineage>
        <taxon>Bacteria</taxon>
        <taxon>Pseudomonadati</taxon>
        <taxon>Pseudomonadota</taxon>
        <taxon>Gammaproteobacteria</taxon>
        <taxon>Pseudomonadales</taxon>
        <taxon>Pseudomonadaceae</taxon>
        <taxon>Pseudomonas</taxon>
    </lineage>
</organism>
<evidence type="ECO:0000313" key="5">
    <source>
        <dbReference type="Proteomes" id="UP000243232"/>
    </source>
</evidence>
<dbReference type="InterPro" id="IPR003033">
    <property type="entry name" value="SCP2_sterol-bd_dom"/>
</dbReference>
<feature type="domain" description="SCP2" evidence="3">
    <location>
        <begin position="15"/>
        <end position="112"/>
    </location>
</feature>
<dbReference type="EMBL" id="LT629785">
    <property type="protein sequence ID" value="SDU29743.1"/>
    <property type="molecule type" value="Genomic_DNA"/>
</dbReference>
<evidence type="ECO:0000313" key="4">
    <source>
        <dbReference type="EMBL" id="SDU29743.1"/>
    </source>
</evidence>
<keyword evidence="2" id="KW-0175">Coiled coil</keyword>
<keyword evidence="1" id="KW-0831">Ubiquinone biosynthesis</keyword>
<dbReference type="Pfam" id="PF02036">
    <property type="entry name" value="SCP2"/>
    <property type="match status" value="1"/>
</dbReference>
<gene>
    <name evidence="1" type="primary">ubiJ</name>
    <name evidence="4" type="ORF">SAMN05216296_2920</name>
</gene>
<dbReference type="InterPro" id="IPR038989">
    <property type="entry name" value="UbiJ"/>
</dbReference>
<keyword evidence="5" id="KW-1185">Reference proteome</keyword>
<comment type="similarity">
    <text evidence="1">Belongs to the UbiJ family.</text>
</comment>
<protein>
    <recommendedName>
        <fullName evidence="1">Ubiquinone biosynthesis accessory factor UbiJ</fullName>
    </recommendedName>
</protein>
<proteinExistence type="inferred from homology"/>
<comment type="pathway">
    <text evidence="1">Cofactor biosynthesis; ubiquinone biosynthesis.</text>
</comment>
<dbReference type="AlphaFoldDB" id="A0A1H2HD37"/>
<dbReference type="PANTHER" id="PTHR38693">
    <property type="entry name" value="UBIQUINONE BIOSYNTHESIS PROTEIN UBIJ"/>
    <property type="match status" value="1"/>
</dbReference>
<feature type="coiled-coil region" evidence="2">
    <location>
        <begin position="173"/>
        <end position="200"/>
    </location>
</feature>
<evidence type="ECO:0000259" key="3">
    <source>
        <dbReference type="Pfam" id="PF02036"/>
    </source>
</evidence>
<dbReference type="UniPathway" id="UPA00232"/>
<comment type="function">
    <text evidence="1">Required for ubiquinone (coenzyme Q) biosynthesis. Binds hydrophobic ubiquinone biosynthetic intermediates via its SCP2 domain and is essential for the stability of the Ubi complex. May constitute a docking platform where Ubi enzymes assemble and access their SCP2-bound polyprenyl substrates.</text>
</comment>
<comment type="subcellular location">
    <subcellularLocation>
        <location evidence="1">Cytoplasm</location>
    </subcellularLocation>
</comment>
<dbReference type="RefSeq" id="WP_090196849.1">
    <property type="nucleotide sequence ID" value="NZ_LT629785.1"/>
</dbReference>
<evidence type="ECO:0000256" key="1">
    <source>
        <dbReference type="HAMAP-Rule" id="MF_02215"/>
    </source>
</evidence>
<keyword evidence="4" id="KW-0830">Ubiquinone</keyword>
<dbReference type="HAMAP" id="MF_02215">
    <property type="entry name" value="UbiJ"/>
    <property type="match status" value="1"/>
</dbReference>
<reference evidence="5" key="1">
    <citation type="submission" date="2016-10" db="EMBL/GenBank/DDBJ databases">
        <authorList>
            <person name="Varghese N."/>
            <person name="Submissions S."/>
        </authorList>
    </citation>
    <scope>NUCLEOTIDE SEQUENCE [LARGE SCALE GENOMIC DNA]</scope>
    <source>
        <strain evidence="5">DSM 17875</strain>
    </source>
</reference>
<dbReference type="GO" id="GO:0005737">
    <property type="term" value="C:cytoplasm"/>
    <property type="evidence" value="ECO:0007669"/>
    <property type="project" value="UniProtKB-SubCell"/>
</dbReference>
<accession>A0A1H2HD37</accession>
<dbReference type="OrthoDB" id="9796077at2"/>
<dbReference type="STRING" id="364197.SAMN05216296_2920"/>
<dbReference type="PANTHER" id="PTHR38693:SF1">
    <property type="entry name" value="UBIQUINONE BIOSYNTHESIS ACCESSORY FACTOR UBIJ"/>
    <property type="match status" value="1"/>
</dbReference>
<dbReference type="InterPro" id="IPR036527">
    <property type="entry name" value="SCP2_sterol-bd_dom_sf"/>
</dbReference>
<keyword evidence="1" id="KW-0963">Cytoplasm</keyword>
<dbReference type="Proteomes" id="UP000243232">
    <property type="component" value="Chromosome I"/>
</dbReference>
<sequence>MLIQALLAAAEQGLRQVLSLDSTALARLGKMQGKVIAIECASPPLNLFLLPGNDGLRLAAHWQASADCTLKAPASRLLQLALAQDKSAVLHADDVDLSGDSAVMLELADLLQTLELDWEYQLSRWLGPVGGQLLGSNLRSTAQWTSSSLGHLRDNLADYLSEESRTLVGKREAEARFNELDQLKISLDRLEARIQRLAGKVEQSP</sequence>
<name>A0A1H2HD37_9PSED</name>